<dbReference type="RefSeq" id="WP_119479571.1">
    <property type="nucleotide sequence ID" value="NZ_QXML01000016.1"/>
</dbReference>
<dbReference type="Pfam" id="PF14350">
    <property type="entry name" value="Beta_protein"/>
    <property type="match status" value="1"/>
</dbReference>
<dbReference type="AlphaFoldDB" id="A0A418PLL4"/>
<protein>
    <submittedName>
        <fullName evidence="1">Uncharacterized protein</fullName>
    </submittedName>
</protein>
<gene>
    <name evidence="1" type="ORF">D0X99_19580</name>
</gene>
<comment type="caution">
    <text evidence="1">The sequence shown here is derived from an EMBL/GenBank/DDBJ whole genome shotgun (WGS) entry which is preliminary data.</text>
</comment>
<dbReference type="EMBL" id="QXML01000016">
    <property type="protein sequence ID" value="RIW12159.1"/>
    <property type="molecule type" value="Genomic_DNA"/>
</dbReference>
<dbReference type="OrthoDB" id="816287at2"/>
<evidence type="ECO:0000313" key="1">
    <source>
        <dbReference type="EMBL" id="RIW12159.1"/>
    </source>
</evidence>
<dbReference type="Proteomes" id="UP000283522">
    <property type="component" value="Unassembled WGS sequence"/>
</dbReference>
<organism evidence="1 2">
    <name type="scientific">Algoriphagus lacus</name>
    <dbReference type="NCBI Taxonomy" id="2056311"/>
    <lineage>
        <taxon>Bacteria</taxon>
        <taxon>Pseudomonadati</taxon>
        <taxon>Bacteroidota</taxon>
        <taxon>Cytophagia</taxon>
        <taxon>Cytophagales</taxon>
        <taxon>Cyclobacteriaceae</taxon>
        <taxon>Algoriphagus</taxon>
    </lineage>
</organism>
<evidence type="ECO:0000313" key="2">
    <source>
        <dbReference type="Proteomes" id="UP000283522"/>
    </source>
</evidence>
<proteinExistence type="predicted"/>
<dbReference type="InterPro" id="IPR025683">
    <property type="entry name" value="Protein_beta"/>
</dbReference>
<accession>A0A418PLL4</accession>
<reference evidence="1 2" key="1">
    <citation type="submission" date="2018-09" db="EMBL/GenBank/DDBJ databases">
        <authorList>
            <person name="Wang X."/>
            <person name="Du Z."/>
        </authorList>
    </citation>
    <scope>NUCLEOTIDE SEQUENCE [LARGE SCALE GENOMIC DNA]</scope>
    <source>
        <strain evidence="1 2">N3</strain>
    </source>
</reference>
<keyword evidence="2" id="KW-1185">Reference proteome</keyword>
<sequence>MSSTLKYVPVFRARQQEILVLKETDFGHSMYPMIEVIKEKDRKNNQQSAFEIYRDLIGSITSDHVFLSLPNYIKLSNSTQAEVITFSRTILDSVPNRIDFLIQFTGIEKVVPVVSSLLNLQGEAETITRQSEGLRDHFPRLAYMTNPDSFEADIHEIERTIRLGSDFFIYDLGTVSPTNPIFRKHNRVLREDRFQGLTKIIIRSALNSDIKNVGLDHNDVISEADNSLIETFERENFDAFGDYAGIKKDDLTAGGTISPGFIFYDPYDNLYYGFKAEEKKLSQFKDFIVPAVLGSVPFKRLQERYPSFIEGNAGVRLLQDINTGIENGQNQAKFKKIAMQHYLHCMKIWIDENRIIPLYLE</sequence>
<name>A0A418PLL4_9BACT</name>